<dbReference type="OrthoDB" id="349193at2759"/>
<sequence length="976" mass="104336">MYFLVKWLCVAIVRSFFKEVAVIYKERIPLYGPVIFVGNHNNQFLDACMLVSIIPRQVRFLIAAKSLKRRVVGCLARMAACIGVRRGEDESRKGSGMLRVMPGTKIFDEGLVGADTQQQQNHPQQTHQMQPLQPPLGDGEGATGEGAASENNQPRTCPSTSFTSNNSLKSVQNSSLNGGDGLERPRAAAGAAAVQEASRAAQSFSSRWISLCVKGINTRFTKEVSTGDTIITPSGAYHVKAVFSDTNMLVSADPQPLPPFSSLHRNESWGVPTLHAAAAAAPPHADEVVVPSAASATTATAADSELLAGAPSASPDTEHDAAVFVCGGNNSHRGTGEGVGELQREQGGAAHDEVPLQKAVERSERAAAGDSEEFSSDGVFRDIRATAAADATDAAAVADAAAEEAARVAAALAADAAAAAAEASAAADAAADAEYAAAIAEAALIAHHHHHHQQQQEQQQHFKKAEDDTGLRRRVVCQASKETAAKEVAAVAASAATAAHGRAASSCSSAGAAAVAAAAAAAAQAAEAALAAEAAALEVSAGAAEDEDDAFGPPVEYKIAPRIDQSKVYESVTESLVEGDTIGIFPEGGSHDRTTLLPLKAGVAIMALTAMQHGAEEVLLVPVGLTYHNPHKMQSRASVHIGDPVPVTREMALDYAVDRRGATAKILNQVERGLRSCIVTAQDYEAMAQIRLCASLYPPERLRLAEARYFLLMQLISKIFWRAAHNPILLDLRQSLTHYASALETRRLADRQVWLLKQSPSGATLCLAETLVAIVYCAAIGLPLLPLWAPLRIIANILADKQRQKAVRESRVKLKGMDVVASYKIMVLLVLVPLFNLLYGAVFGLVFLKTWLDLVLSMLTAVVLLPVLYYFSMRKAERLLPLFQQLRIVTMVVVGSVNIWRQTDKELITQRILMQIKVRDAVHQLGPAVSLTFAQDIQRALPTVLLDLDTKRLLRLRRQFAPLQMKAPFNGVTEII</sequence>
<name>A0A6P6S0L4_9EIME</name>
<proteinExistence type="predicted"/>
<evidence type="ECO:0000256" key="2">
    <source>
        <dbReference type="SAM" id="Phobius"/>
    </source>
</evidence>
<dbReference type="InterPro" id="IPR052744">
    <property type="entry name" value="GPAT/DAPAT"/>
</dbReference>
<dbReference type="GeneID" id="34620390"/>
<feature type="region of interest" description="Disordered" evidence="1">
    <location>
        <begin position="116"/>
        <end position="184"/>
    </location>
</feature>
<dbReference type="RefSeq" id="XP_026193658.1">
    <property type="nucleotide sequence ID" value="XM_026337873.1"/>
</dbReference>
<reference evidence="6" key="1">
    <citation type="submission" date="2025-08" db="UniProtKB">
        <authorList>
            <consortium name="RefSeq"/>
        </authorList>
    </citation>
    <scope>IDENTIFICATION</scope>
</reference>
<keyword evidence="2" id="KW-0812">Transmembrane</keyword>
<evidence type="ECO:0000256" key="3">
    <source>
        <dbReference type="SAM" id="SignalP"/>
    </source>
</evidence>
<feature type="signal peptide" evidence="3">
    <location>
        <begin position="1"/>
        <end position="15"/>
    </location>
</feature>
<feature type="chain" id="PRO_5028055850" evidence="3">
    <location>
        <begin position="16"/>
        <end position="976"/>
    </location>
</feature>
<feature type="transmembrane region" description="Helical" evidence="2">
    <location>
        <begin position="820"/>
        <end position="848"/>
    </location>
</feature>
<keyword evidence="5" id="KW-1185">Reference proteome</keyword>
<organism evidence="5 6">
    <name type="scientific">Cyclospora cayetanensis</name>
    <dbReference type="NCBI Taxonomy" id="88456"/>
    <lineage>
        <taxon>Eukaryota</taxon>
        <taxon>Sar</taxon>
        <taxon>Alveolata</taxon>
        <taxon>Apicomplexa</taxon>
        <taxon>Conoidasida</taxon>
        <taxon>Coccidia</taxon>
        <taxon>Eucoccidiorida</taxon>
        <taxon>Eimeriorina</taxon>
        <taxon>Eimeriidae</taxon>
        <taxon>Cyclospora</taxon>
    </lineage>
</organism>
<feature type="transmembrane region" description="Helical" evidence="2">
    <location>
        <begin position="854"/>
        <end position="871"/>
    </location>
</feature>
<protein>
    <submittedName>
        <fullName evidence="6">Uncharacterized protein LOC34620390</fullName>
    </submittedName>
</protein>
<keyword evidence="2" id="KW-0472">Membrane</keyword>
<evidence type="ECO:0000256" key="1">
    <source>
        <dbReference type="SAM" id="MobiDB-lite"/>
    </source>
</evidence>
<keyword evidence="2" id="KW-1133">Transmembrane helix</keyword>
<dbReference type="GO" id="GO:0004366">
    <property type="term" value="F:glycerol-3-phosphate O-acyltransferase activity"/>
    <property type="evidence" value="ECO:0007669"/>
    <property type="project" value="TreeGrafter"/>
</dbReference>
<dbReference type="GO" id="GO:0008654">
    <property type="term" value="P:phospholipid biosynthetic process"/>
    <property type="evidence" value="ECO:0007669"/>
    <property type="project" value="TreeGrafter"/>
</dbReference>
<dbReference type="SUPFAM" id="SSF69593">
    <property type="entry name" value="Glycerol-3-phosphate (1)-acyltransferase"/>
    <property type="match status" value="2"/>
</dbReference>
<feature type="region of interest" description="Disordered" evidence="1">
    <location>
        <begin position="447"/>
        <end position="466"/>
    </location>
</feature>
<gene>
    <name evidence="6" type="primary">LOC34620390</name>
</gene>
<dbReference type="PANTHER" id="PTHR31605:SF0">
    <property type="entry name" value="GLYCEROL-3-PHOSPHATE O-ACYLTRANSFERASE 1"/>
    <property type="match status" value="1"/>
</dbReference>
<feature type="compositionally biased region" description="Low complexity" evidence="1">
    <location>
        <begin position="116"/>
        <end position="131"/>
    </location>
</feature>
<feature type="transmembrane region" description="Helical" evidence="2">
    <location>
        <begin position="773"/>
        <end position="799"/>
    </location>
</feature>
<dbReference type="Proteomes" id="UP000515125">
    <property type="component" value="Unplaced"/>
</dbReference>
<dbReference type="Pfam" id="PF01553">
    <property type="entry name" value="Acyltransferase"/>
    <property type="match status" value="2"/>
</dbReference>
<evidence type="ECO:0000313" key="6">
    <source>
        <dbReference type="RefSeq" id="XP_026193658.1"/>
    </source>
</evidence>
<feature type="domain" description="Phospholipid/glycerol acyltransferase" evidence="4">
    <location>
        <begin position="21"/>
        <end position="94"/>
    </location>
</feature>
<feature type="compositionally biased region" description="Polar residues" evidence="1">
    <location>
        <begin position="151"/>
        <end position="177"/>
    </location>
</feature>
<feature type="region of interest" description="Disordered" evidence="1">
    <location>
        <begin position="328"/>
        <end position="356"/>
    </location>
</feature>
<dbReference type="AlphaFoldDB" id="A0A6P6S0L4"/>
<evidence type="ECO:0000313" key="5">
    <source>
        <dbReference type="Proteomes" id="UP000515125"/>
    </source>
</evidence>
<dbReference type="PANTHER" id="PTHR31605">
    <property type="entry name" value="GLYCEROL-3-PHOSPHATE O-ACYLTRANSFERASE 1"/>
    <property type="match status" value="1"/>
</dbReference>
<accession>A0A6P6S0L4</accession>
<keyword evidence="3" id="KW-0732">Signal</keyword>
<evidence type="ECO:0000259" key="4">
    <source>
        <dbReference type="Pfam" id="PF01553"/>
    </source>
</evidence>
<feature type="domain" description="Phospholipid/glycerol acyltransferase" evidence="4">
    <location>
        <begin position="565"/>
        <end position="625"/>
    </location>
</feature>
<dbReference type="GO" id="GO:0016287">
    <property type="term" value="F:glycerone-phosphate O-acyltransferase activity"/>
    <property type="evidence" value="ECO:0007669"/>
    <property type="project" value="TreeGrafter"/>
</dbReference>
<dbReference type="InterPro" id="IPR002123">
    <property type="entry name" value="Plipid/glycerol_acylTrfase"/>
</dbReference>